<dbReference type="InterPro" id="IPR053319">
    <property type="entry name" value="OEP61"/>
</dbReference>
<feature type="compositionally biased region" description="Low complexity" evidence="1">
    <location>
        <begin position="150"/>
        <end position="161"/>
    </location>
</feature>
<reference evidence="2 3" key="1">
    <citation type="submission" date="2019-07" db="EMBL/GenBank/DDBJ databases">
        <title>De Novo Assembly of kiwifruit Actinidia rufa.</title>
        <authorList>
            <person name="Sugita-Konishi S."/>
            <person name="Sato K."/>
            <person name="Mori E."/>
            <person name="Abe Y."/>
            <person name="Kisaki G."/>
            <person name="Hamano K."/>
            <person name="Suezawa K."/>
            <person name="Otani M."/>
            <person name="Fukuda T."/>
            <person name="Manabe T."/>
            <person name="Gomi K."/>
            <person name="Tabuchi M."/>
            <person name="Akimitsu K."/>
            <person name="Kataoka I."/>
        </authorList>
    </citation>
    <scope>NUCLEOTIDE SEQUENCE [LARGE SCALE GENOMIC DNA]</scope>
    <source>
        <strain evidence="3">cv. Fuchu</strain>
    </source>
</reference>
<dbReference type="AlphaFoldDB" id="A0A7J0GQJ7"/>
<feature type="region of interest" description="Disordered" evidence="1">
    <location>
        <begin position="372"/>
        <end position="393"/>
    </location>
</feature>
<dbReference type="PANTHER" id="PTHR48433:SF1">
    <property type="entry name" value="OUTER ENVELOPE PROTEIN 61-LIKE"/>
    <property type="match status" value="1"/>
</dbReference>
<proteinExistence type="predicted"/>
<name>A0A7J0GQJ7_9ERIC</name>
<protein>
    <submittedName>
        <fullName evidence="2">Tetratricopeptide repeat (TPR)-like superfamily protein</fullName>
    </submittedName>
</protein>
<organism evidence="2 3">
    <name type="scientific">Actinidia rufa</name>
    <dbReference type="NCBI Taxonomy" id="165716"/>
    <lineage>
        <taxon>Eukaryota</taxon>
        <taxon>Viridiplantae</taxon>
        <taxon>Streptophyta</taxon>
        <taxon>Embryophyta</taxon>
        <taxon>Tracheophyta</taxon>
        <taxon>Spermatophyta</taxon>
        <taxon>Magnoliopsida</taxon>
        <taxon>eudicotyledons</taxon>
        <taxon>Gunneridae</taxon>
        <taxon>Pentapetalae</taxon>
        <taxon>asterids</taxon>
        <taxon>Ericales</taxon>
        <taxon>Actinidiaceae</taxon>
        <taxon>Actinidia</taxon>
    </lineage>
</organism>
<feature type="region of interest" description="Disordered" evidence="1">
    <location>
        <begin position="53"/>
        <end position="79"/>
    </location>
</feature>
<dbReference type="OrthoDB" id="1937590at2759"/>
<gene>
    <name evidence="2" type="ORF">Acr_23g0014570</name>
</gene>
<comment type="caution">
    <text evidence="2">The sequence shown here is derived from an EMBL/GenBank/DDBJ whole genome shotgun (WGS) entry which is preliminary data.</text>
</comment>
<dbReference type="EMBL" id="BJWL01000023">
    <property type="protein sequence ID" value="GFZ13072.1"/>
    <property type="molecule type" value="Genomic_DNA"/>
</dbReference>
<evidence type="ECO:0000313" key="2">
    <source>
        <dbReference type="EMBL" id="GFZ13072.1"/>
    </source>
</evidence>
<dbReference type="PANTHER" id="PTHR48433">
    <property type="entry name" value="OUTER ENVELOPE PROTEIN 61-LIKE"/>
    <property type="match status" value="1"/>
</dbReference>
<accession>A0A7J0GQJ7</accession>
<sequence length="515" mass="56686">MAHADPETLVAMSGGKAEGISPDMVKTASNMISKMSPEELQRMLELTSSFQGENPYLKRDSSGSDFNSFRPGPAPPGMTPDMLKMASDMMSKLPAEELQKMSQMASSLRGNDSVSAAAAAYSNGLRSDRESRPAETRQNFAIRGDNFGESSSSHGFSNSRSAPQSSFPNPADDLQEQMKNQMNDPAMRQMFTSMIKNMSPDMMANMSEQFGFKLSREDAEKAQQTMSSLSPDHLDKMHRLEMSPLVLLEWKSLGESLNWTICNQHMLGHHSLTNGNSLGQLDILVTEMRWAHRIQRGVEGVRKTKNWLLGKPGMVLAVFYAYFSNQPSLARLHWKVELACPTGSAYNLKSRGRSSWWRYVQLVERDIDSDSVADAGEPDAAAAGGEVAGGGEEGGGGGGWRDCAAECAAICCCCPCALVNLVVLAVFKVPTGLCRKAWRKKNRRRMMKKKKALLQQQQQSDSSSKVGLNYKSEIEGSDGDDSAGDGPTPEVDFEADMWDRFYGTGFWRSPSQREE</sequence>
<keyword evidence="3" id="KW-1185">Reference proteome</keyword>
<feature type="compositionally biased region" description="Low complexity" evidence="1">
    <location>
        <begin position="372"/>
        <end position="385"/>
    </location>
</feature>
<feature type="region of interest" description="Disordered" evidence="1">
    <location>
        <begin position="449"/>
        <end position="492"/>
    </location>
</feature>
<evidence type="ECO:0000256" key="1">
    <source>
        <dbReference type="SAM" id="MobiDB-lite"/>
    </source>
</evidence>
<evidence type="ECO:0000313" key="3">
    <source>
        <dbReference type="Proteomes" id="UP000585474"/>
    </source>
</evidence>
<feature type="region of interest" description="Disordered" evidence="1">
    <location>
        <begin position="142"/>
        <end position="174"/>
    </location>
</feature>
<dbReference type="Proteomes" id="UP000585474">
    <property type="component" value="Unassembled WGS sequence"/>
</dbReference>